<reference evidence="1" key="1">
    <citation type="submission" date="2020-02" db="EMBL/GenBank/DDBJ databases">
        <authorList>
            <person name="Meier V. D."/>
        </authorList>
    </citation>
    <scope>NUCLEOTIDE SEQUENCE</scope>
    <source>
        <strain evidence="1">AVDCRST_MAG06</strain>
    </source>
</reference>
<proteinExistence type="predicted"/>
<dbReference type="EMBL" id="CADCUP010000155">
    <property type="protein sequence ID" value="CAA9403384.1"/>
    <property type="molecule type" value="Genomic_DNA"/>
</dbReference>
<dbReference type="AlphaFoldDB" id="A0A6J4P4E2"/>
<protein>
    <submittedName>
        <fullName evidence="1">Uncharacterized protein</fullName>
    </submittedName>
</protein>
<accession>A0A6J4P4E2</accession>
<feature type="non-terminal residue" evidence="1">
    <location>
        <position position="39"/>
    </location>
</feature>
<name>A0A6J4P4E2_9ACTN</name>
<feature type="non-terminal residue" evidence="1">
    <location>
        <position position="1"/>
    </location>
</feature>
<sequence length="39" mass="4314">VATVRAGVRRRVRRAVPRRACGAVPGAATEASRCRHRRM</sequence>
<gene>
    <name evidence="1" type="ORF">AVDCRST_MAG06-2349</name>
</gene>
<evidence type="ECO:0000313" key="1">
    <source>
        <dbReference type="EMBL" id="CAA9403384.1"/>
    </source>
</evidence>
<organism evidence="1">
    <name type="scientific">uncultured Nocardioides sp</name>
    <dbReference type="NCBI Taxonomy" id="198441"/>
    <lineage>
        <taxon>Bacteria</taxon>
        <taxon>Bacillati</taxon>
        <taxon>Actinomycetota</taxon>
        <taxon>Actinomycetes</taxon>
        <taxon>Propionibacteriales</taxon>
        <taxon>Nocardioidaceae</taxon>
        <taxon>Nocardioides</taxon>
        <taxon>environmental samples</taxon>
    </lineage>
</organism>